<gene>
    <name evidence="1" type="ORF">C24_LOCUS7435</name>
</gene>
<evidence type="ECO:0000313" key="1">
    <source>
        <dbReference type="EMBL" id="CAA0358377.1"/>
    </source>
</evidence>
<dbReference type="OrthoDB" id="10650095at2759"/>
<proteinExistence type="predicted"/>
<protein>
    <submittedName>
        <fullName evidence="1">Uncharacterized protein</fullName>
    </submittedName>
</protein>
<dbReference type="AlphaFoldDB" id="A0A5S9WXB5"/>
<evidence type="ECO:0000313" key="2">
    <source>
        <dbReference type="Proteomes" id="UP000434276"/>
    </source>
</evidence>
<name>A0A5S9WXB5_ARATH</name>
<dbReference type="Proteomes" id="UP000434276">
    <property type="component" value="Unassembled WGS sequence"/>
</dbReference>
<organism evidence="1 2">
    <name type="scientific">Arabidopsis thaliana</name>
    <name type="common">Mouse-ear cress</name>
    <dbReference type="NCBI Taxonomy" id="3702"/>
    <lineage>
        <taxon>Eukaryota</taxon>
        <taxon>Viridiplantae</taxon>
        <taxon>Streptophyta</taxon>
        <taxon>Embryophyta</taxon>
        <taxon>Tracheophyta</taxon>
        <taxon>Spermatophyta</taxon>
        <taxon>Magnoliopsida</taxon>
        <taxon>eudicotyledons</taxon>
        <taxon>Gunneridae</taxon>
        <taxon>Pentapetalae</taxon>
        <taxon>rosids</taxon>
        <taxon>malvids</taxon>
        <taxon>Brassicales</taxon>
        <taxon>Brassicaceae</taxon>
        <taxon>Camelineae</taxon>
        <taxon>Arabidopsis</taxon>
    </lineage>
</organism>
<dbReference type="EMBL" id="CACSHJ010000088">
    <property type="protein sequence ID" value="CAA0358377.1"/>
    <property type="molecule type" value="Genomic_DNA"/>
</dbReference>
<accession>A0A5S9WXB5</accession>
<sequence length="104" mass="11834">MWYIAYTLCGCRRIVHLFRWEGSFTWPSGNLRGISHKGFAGTIGMVDDIRVCLNRITFFVGKRDDKPDIDIGRDNAKYWQVGALVLCLNPICSYEVLVTCTNLA</sequence>
<reference evidence="1 2" key="1">
    <citation type="submission" date="2019-12" db="EMBL/GenBank/DDBJ databases">
        <authorList>
            <person name="Jiao W.-B."/>
            <person name="Schneeberger K."/>
        </authorList>
    </citation>
    <scope>NUCLEOTIDE SEQUENCE [LARGE SCALE GENOMIC DNA]</scope>
    <source>
        <strain evidence="2">cv. C24</strain>
    </source>
</reference>